<evidence type="ECO:0000259" key="2">
    <source>
        <dbReference type="Pfam" id="PF03816"/>
    </source>
</evidence>
<dbReference type="InterPro" id="IPR050922">
    <property type="entry name" value="LytR/CpsA/Psr_CW_biosynth"/>
</dbReference>
<dbReference type="NCBIfam" id="TIGR00350">
    <property type="entry name" value="lytR_cpsA_psr"/>
    <property type="match status" value="1"/>
</dbReference>
<proteinExistence type="inferred from homology"/>
<gene>
    <name evidence="3" type="ORF">IC227_00955</name>
</gene>
<reference evidence="3" key="1">
    <citation type="submission" date="2020-09" db="EMBL/GenBank/DDBJ databases">
        <title>Genomic insights into the novelty and pathogenicity of a unique biofilm-forming Enterococcus sp. bacteria (Enterococcus lacertideformus) identified in reptiles.</title>
        <authorList>
            <person name="Agius J.E."/>
            <person name="Phalen D.N."/>
            <person name="Rose K."/>
            <person name="Eden J.-S."/>
        </authorList>
    </citation>
    <scope>NUCLEOTIDE SEQUENCE</scope>
    <source>
        <strain evidence="3">PHRS 0518</strain>
    </source>
</reference>
<dbReference type="AlphaFoldDB" id="A0A931ASW3"/>
<dbReference type="PANTHER" id="PTHR33392:SF6">
    <property type="entry name" value="POLYISOPRENYL-TEICHOIC ACID--PEPTIDOGLYCAN TEICHOIC ACID TRANSFERASE TAGU"/>
    <property type="match status" value="1"/>
</dbReference>
<dbReference type="PANTHER" id="PTHR33392">
    <property type="entry name" value="POLYISOPRENYL-TEICHOIC ACID--PEPTIDOGLYCAN TEICHOIC ACID TRANSFERASE TAGU"/>
    <property type="match status" value="1"/>
</dbReference>
<evidence type="ECO:0000313" key="3">
    <source>
        <dbReference type="EMBL" id="MBF8807232.1"/>
    </source>
</evidence>
<organism evidence="3 4">
    <name type="scientific">Enterococcus lacertideformus</name>
    <dbReference type="NCBI Taxonomy" id="2771493"/>
    <lineage>
        <taxon>Bacteria</taxon>
        <taxon>Bacillati</taxon>
        <taxon>Bacillota</taxon>
        <taxon>Bacilli</taxon>
        <taxon>Lactobacillales</taxon>
        <taxon>Enterococcaceae</taxon>
        <taxon>Enterococcus</taxon>
    </lineage>
</organism>
<comment type="caution">
    <text evidence="3">The sequence shown here is derived from an EMBL/GenBank/DDBJ whole genome shotgun (WGS) entry which is preliminary data.</text>
</comment>
<sequence length="304" mass="35034">MKRFFRIFFILLLLFTLSGIFFLSKVYFDTMSTFNDTYNPIERDVQVKQNINKIEPISVLLLGTDTCDLGRNDVGRTDTIVIATLNPKEEKTTLVSIPRDTYTEIYSKGINDKINHAYAYGGVSMTIPTVENLLNIPINYYIETNLLGIKKIIDSIGDIDVNNKFSFNYEGAYFHIGKIKLNGEEALKYSRMRYDDPDGDYGRQNRQREVLTGIINKLNNVNNIFKYKNILNIVGSNLKTDLSWKEIKKIVPNYDKALRHIDSDQLRGENFIGNGEVGEQGISYQKINDEELKRIQEKLKNQLI</sequence>
<name>A0A931ASW3_9ENTE</name>
<evidence type="ECO:0000313" key="4">
    <source>
        <dbReference type="Proteomes" id="UP000637757"/>
    </source>
</evidence>
<protein>
    <submittedName>
        <fullName evidence="3">LCP family protein</fullName>
    </submittedName>
</protein>
<keyword evidence="4" id="KW-1185">Reference proteome</keyword>
<feature type="domain" description="Cell envelope-related transcriptional attenuator" evidence="2">
    <location>
        <begin position="76"/>
        <end position="219"/>
    </location>
</feature>
<dbReference type="InterPro" id="IPR004474">
    <property type="entry name" value="LytR_CpsA_psr"/>
</dbReference>
<accession>A0A931ASW3</accession>
<dbReference type="EMBL" id="JADAKE010000003">
    <property type="protein sequence ID" value="MBF8807232.1"/>
    <property type="molecule type" value="Genomic_DNA"/>
</dbReference>
<comment type="similarity">
    <text evidence="1">Belongs to the LytR/CpsA/Psr (LCP) family.</text>
</comment>
<dbReference type="Pfam" id="PF03816">
    <property type="entry name" value="LytR_cpsA_psr"/>
    <property type="match status" value="1"/>
</dbReference>
<dbReference type="Proteomes" id="UP000637757">
    <property type="component" value="Unassembled WGS sequence"/>
</dbReference>
<dbReference type="Gene3D" id="3.40.630.190">
    <property type="entry name" value="LCP protein"/>
    <property type="match status" value="1"/>
</dbReference>
<evidence type="ECO:0000256" key="1">
    <source>
        <dbReference type="ARBA" id="ARBA00006068"/>
    </source>
</evidence>